<dbReference type="PANTHER" id="PTHR43977">
    <property type="entry name" value="STRUCTURAL MAINTENANCE OF CHROMOSOMES PROTEIN 3"/>
    <property type="match status" value="1"/>
</dbReference>
<dbReference type="Gene3D" id="3.40.50.300">
    <property type="entry name" value="P-loop containing nucleotide triphosphate hydrolases"/>
    <property type="match status" value="1"/>
</dbReference>
<comment type="caution">
    <text evidence="4">The sequence shown here is derived from an EMBL/GenBank/DDBJ whole genome shotgun (WGS) entry which is preliminary data.</text>
</comment>
<dbReference type="Gene3D" id="3.30.70.1620">
    <property type="match status" value="1"/>
</dbReference>
<dbReference type="Proteomes" id="UP000036987">
    <property type="component" value="Unassembled WGS sequence"/>
</dbReference>
<feature type="coiled-coil region" evidence="2">
    <location>
        <begin position="187"/>
        <end position="326"/>
    </location>
</feature>
<protein>
    <recommendedName>
        <fullName evidence="3">RecF/RecN/SMC N-terminal domain-containing protein</fullName>
    </recommendedName>
</protein>
<dbReference type="InterPro" id="IPR036277">
    <property type="entry name" value="SMC_hinge_sf"/>
</dbReference>
<reference evidence="5" key="1">
    <citation type="journal article" date="2016" name="Nature">
        <title>The genome of the seagrass Zostera marina reveals angiosperm adaptation to the sea.</title>
        <authorList>
            <person name="Olsen J.L."/>
            <person name="Rouze P."/>
            <person name="Verhelst B."/>
            <person name="Lin Y.-C."/>
            <person name="Bayer T."/>
            <person name="Collen J."/>
            <person name="Dattolo E."/>
            <person name="De Paoli E."/>
            <person name="Dittami S."/>
            <person name="Maumus F."/>
            <person name="Michel G."/>
            <person name="Kersting A."/>
            <person name="Lauritano C."/>
            <person name="Lohaus R."/>
            <person name="Toepel M."/>
            <person name="Tonon T."/>
            <person name="Vanneste K."/>
            <person name="Amirebrahimi M."/>
            <person name="Brakel J."/>
            <person name="Bostroem C."/>
            <person name="Chovatia M."/>
            <person name="Grimwood J."/>
            <person name="Jenkins J.W."/>
            <person name="Jueterbock A."/>
            <person name="Mraz A."/>
            <person name="Stam W.T."/>
            <person name="Tice H."/>
            <person name="Bornberg-Bauer E."/>
            <person name="Green P.J."/>
            <person name="Pearson G.A."/>
            <person name="Procaccini G."/>
            <person name="Duarte C.M."/>
            <person name="Schmutz J."/>
            <person name="Reusch T.B.H."/>
            <person name="Van de Peer Y."/>
        </authorList>
    </citation>
    <scope>NUCLEOTIDE SEQUENCE [LARGE SCALE GENOMIC DNA]</scope>
    <source>
        <strain evidence="5">cv. Finnish</strain>
    </source>
</reference>
<dbReference type="SUPFAM" id="SSF75553">
    <property type="entry name" value="Smc hinge domain"/>
    <property type="match status" value="1"/>
</dbReference>
<dbReference type="SUPFAM" id="SSF52540">
    <property type="entry name" value="P-loop containing nucleoside triphosphate hydrolases"/>
    <property type="match status" value="1"/>
</dbReference>
<evidence type="ECO:0000313" key="5">
    <source>
        <dbReference type="Proteomes" id="UP000036987"/>
    </source>
</evidence>
<evidence type="ECO:0000256" key="2">
    <source>
        <dbReference type="SAM" id="Coils"/>
    </source>
</evidence>
<accession>A0A0K9P5H1</accession>
<keyword evidence="1 2" id="KW-0175">Coiled coil</keyword>
<proteinExistence type="predicted"/>
<dbReference type="InterPro" id="IPR003395">
    <property type="entry name" value="RecF/RecN/SMC_N"/>
</dbReference>
<dbReference type="GO" id="GO:0051276">
    <property type="term" value="P:chromosome organization"/>
    <property type="evidence" value="ECO:0007669"/>
    <property type="project" value="InterPro"/>
</dbReference>
<sequence>YMTCKCFSNNLDDNAMDFVFGSTFVCRDINSAKEVAFNKDTCTRSVTLEGDVFQPSGILTGGSRRGGGELLRKLHALSESESNLIFHQKKLSDIENKIALLLPCHKRFVDLNSQLELESYDLALFQKRAEQNEQNKLAELVRKIEHEVEEMTLVIKEKQVFYATTVSTVSSLEKTIKEHGTQRESKLSDLDREIKAVNAEMKSAMKHLKVHGNEKQRLIMEKEAVLKELVSLENQLTSLQIQINTTTNQAQEQKRKVCLIKENFKKAESELNIGRSKLRECDVQISAITKELQKLQHRQSDDNVARKKMENEARRMEIEQKDVSSRVDKLLEKHSWILTEKQLFGKGRTEYDFSSRDPHKAMKEYEHLKAEQSGLEKRVNKKVMAMFEKAEDEYNSLMSKKNVIENDKMKIKMVIEELDEKKKETLKITWVKVNKDFGSIFSTLLPGTMGKLEPPEGCNFLDGLEVRVAFGSVWKQSLSELSGGQRSLLALSLILALLLYKPAPLYILDEVDAALDLSHTQNIGRMIKTHFPHSQFIVVSLKEGMFNNANVLFRTKFVDGVSTVQRTVAAKE</sequence>
<keyword evidence="5" id="KW-1185">Reference proteome</keyword>
<dbReference type="EMBL" id="LFYR01001233">
    <property type="protein sequence ID" value="KMZ63477.1"/>
    <property type="molecule type" value="Genomic_DNA"/>
</dbReference>
<dbReference type="GO" id="GO:0005694">
    <property type="term" value="C:chromosome"/>
    <property type="evidence" value="ECO:0007669"/>
    <property type="project" value="InterPro"/>
</dbReference>
<dbReference type="FunFam" id="3.40.50.300:FF:000385">
    <property type="entry name" value="Structural maintenance of chromosomes 2"/>
    <property type="match status" value="1"/>
</dbReference>
<feature type="domain" description="RecF/RecN/SMC N-terminal" evidence="3">
    <location>
        <begin position="275"/>
        <end position="559"/>
    </location>
</feature>
<dbReference type="OrthoDB" id="10255539at2759"/>
<dbReference type="Pfam" id="PF02463">
    <property type="entry name" value="SMC_N"/>
    <property type="match status" value="1"/>
</dbReference>
<dbReference type="STRING" id="29655.A0A0K9P5H1"/>
<dbReference type="OMA" id="SEYEWIS"/>
<feature type="coiled-coil region" evidence="2">
    <location>
        <begin position="380"/>
        <end position="424"/>
    </location>
</feature>
<evidence type="ECO:0000256" key="1">
    <source>
        <dbReference type="ARBA" id="ARBA00023054"/>
    </source>
</evidence>
<evidence type="ECO:0000313" key="4">
    <source>
        <dbReference type="EMBL" id="KMZ63477.1"/>
    </source>
</evidence>
<gene>
    <name evidence="4" type="ORF">ZOSMA_408G00200</name>
</gene>
<organism evidence="4 5">
    <name type="scientific">Zostera marina</name>
    <name type="common">Eelgrass</name>
    <dbReference type="NCBI Taxonomy" id="29655"/>
    <lineage>
        <taxon>Eukaryota</taxon>
        <taxon>Viridiplantae</taxon>
        <taxon>Streptophyta</taxon>
        <taxon>Embryophyta</taxon>
        <taxon>Tracheophyta</taxon>
        <taxon>Spermatophyta</taxon>
        <taxon>Magnoliopsida</taxon>
        <taxon>Liliopsida</taxon>
        <taxon>Zosteraceae</taxon>
        <taxon>Zostera</taxon>
    </lineage>
</organism>
<name>A0A0K9P5H1_ZOSMR</name>
<evidence type="ECO:0000259" key="3">
    <source>
        <dbReference type="Pfam" id="PF02463"/>
    </source>
</evidence>
<dbReference type="GO" id="GO:0005524">
    <property type="term" value="F:ATP binding"/>
    <property type="evidence" value="ECO:0007669"/>
    <property type="project" value="InterPro"/>
</dbReference>
<feature type="non-terminal residue" evidence="4">
    <location>
        <position position="1"/>
    </location>
</feature>
<dbReference type="AlphaFoldDB" id="A0A0K9P5H1"/>
<dbReference type="InterPro" id="IPR027417">
    <property type="entry name" value="P-loop_NTPase"/>
</dbReference>